<gene>
    <name evidence="4" type="ORF">Pcinc_016937</name>
</gene>
<dbReference type="AlphaFoldDB" id="A0AAE1FPZ6"/>
<proteinExistence type="predicted"/>
<feature type="compositionally biased region" description="Acidic residues" evidence="1">
    <location>
        <begin position="215"/>
        <end position="224"/>
    </location>
</feature>
<dbReference type="Proteomes" id="UP001286313">
    <property type="component" value="Unassembled WGS sequence"/>
</dbReference>
<keyword evidence="2" id="KW-0812">Transmembrane</keyword>
<dbReference type="InterPro" id="IPR006578">
    <property type="entry name" value="MADF-dom"/>
</dbReference>
<feature type="transmembrane region" description="Helical" evidence="2">
    <location>
        <begin position="69"/>
        <end position="92"/>
    </location>
</feature>
<comment type="caution">
    <text evidence="4">The sequence shown here is derived from an EMBL/GenBank/DDBJ whole genome shotgun (WGS) entry which is preliminary data.</text>
</comment>
<dbReference type="EMBL" id="JAWQEG010001559">
    <property type="protein sequence ID" value="KAK3878353.1"/>
    <property type="molecule type" value="Genomic_DNA"/>
</dbReference>
<name>A0AAE1FPZ6_PETCI</name>
<protein>
    <recommendedName>
        <fullName evidence="3">MADF domain-containing protein</fullName>
    </recommendedName>
</protein>
<sequence length="469" mass="53346">MEVDDYGSSLRYTPTTEFDYGTLLCWGTNDVGQQRRPCIFHIVPTGPVKVGRTPDQASDKINRLRPMQLMVVLGVLISLCLVLLLVCFVLTLQRRRRRRGSRGPVLSSTILLDLNSLYTTSSMGNDDKNPDVIPQRDRALPDNHECGTITSTAARFFTLIGGDGYIGPQDRAPTHFSKYHSYDNNPFQRQASTMGKGRKILAKTRQPEAESVDMFTDEEEESTDDVATGVEEPEEWNLDSQNFEGTDPAPHENPNRRKRTYHIIPEDKEVSVVEWYRDQEFLYNKKMQAYGDRNWKAKAWEDKAQILNSRPCRRGLPTYLRTRYAKLVQIKSGQGTRELTERDTWIKESFNFLLPHIVRRALATWNPRRPRSLSRGQAEVYSRVERDKAGICVWPFISKDVVDYATSHYKLLHSLGLQVDGGEKDPEHVGLHVECILHEPPSSAQAIVESFAQDRAFLGVAMVSAATLS</sequence>
<accession>A0AAE1FPZ6</accession>
<dbReference type="Pfam" id="PF10545">
    <property type="entry name" value="MADF_DNA_bdg"/>
    <property type="match status" value="1"/>
</dbReference>
<evidence type="ECO:0000256" key="1">
    <source>
        <dbReference type="SAM" id="MobiDB-lite"/>
    </source>
</evidence>
<keyword evidence="2" id="KW-1133">Transmembrane helix</keyword>
<evidence type="ECO:0000256" key="2">
    <source>
        <dbReference type="SAM" id="Phobius"/>
    </source>
</evidence>
<organism evidence="4 5">
    <name type="scientific">Petrolisthes cinctipes</name>
    <name type="common">Flat porcelain crab</name>
    <dbReference type="NCBI Taxonomy" id="88211"/>
    <lineage>
        <taxon>Eukaryota</taxon>
        <taxon>Metazoa</taxon>
        <taxon>Ecdysozoa</taxon>
        <taxon>Arthropoda</taxon>
        <taxon>Crustacea</taxon>
        <taxon>Multicrustacea</taxon>
        <taxon>Malacostraca</taxon>
        <taxon>Eumalacostraca</taxon>
        <taxon>Eucarida</taxon>
        <taxon>Decapoda</taxon>
        <taxon>Pleocyemata</taxon>
        <taxon>Anomura</taxon>
        <taxon>Galatheoidea</taxon>
        <taxon>Porcellanidae</taxon>
        <taxon>Petrolisthes</taxon>
    </lineage>
</organism>
<evidence type="ECO:0000313" key="4">
    <source>
        <dbReference type="EMBL" id="KAK3878353.1"/>
    </source>
</evidence>
<evidence type="ECO:0000313" key="5">
    <source>
        <dbReference type="Proteomes" id="UP001286313"/>
    </source>
</evidence>
<reference evidence="4" key="1">
    <citation type="submission" date="2023-10" db="EMBL/GenBank/DDBJ databases">
        <title>Genome assemblies of two species of porcelain crab, Petrolisthes cinctipes and Petrolisthes manimaculis (Anomura: Porcellanidae).</title>
        <authorList>
            <person name="Angst P."/>
        </authorList>
    </citation>
    <scope>NUCLEOTIDE SEQUENCE</scope>
    <source>
        <strain evidence="4">PB745_01</strain>
        <tissue evidence="4">Gill</tissue>
    </source>
</reference>
<keyword evidence="5" id="KW-1185">Reference proteome</keyword>
<keyword evidence="2" id="KW-0472">Membrane</keyword>
<feature type="domain" description="MADF" evidence="3">
    <location>
        <begin position="273"/>
        <end position="353"/>
    </location>
</feature>
<feature type="region of interest" description="Disordered" evidence="1">
    <location>
        <begin position="204"/>
        <end position="256"/>
    </location>
</feature>
<evidence type="ECO:0000259" key="3">
    <source>
        <dbReference type="Pfam" id="PF10545"/>
    </source>
</evidence>